<evidence type="ECO:0000313" key="2">
    <source>
        <dbReference type="EMBL" id="MBB4928537.1"/>
    </source>
</evidence>
<protein>
    <submittedName>
        <fullName evidence="2">Uncharacterized protein</fullName>
    </submittedName>
</protein>
<dbReference type="EMBL" id="JACHJV010000003">
    <property type="protein sequence ID" value="MBB4928537.1"/>
    <property type="molecule type" value="Genomic_DNA"/>
</dbReference>
<organism evidence="2 3">
    <name type="scientific">Kitasatospora kifunensis</name>
    <name type="common">Streptomyces kifunensis</name>
    <dbReference type="NCBI Taxonomy" id="58351"/>
    <lineage>
        <taxon>Bacteria</taxon>
        <taxon>Bacillati</taxon>
        <taxon>Actinomycetota</taxon>
        <taxon>Actinomycetes</taxon>
        <taxon>Kitasatosporales</taxon>
        <taxon>Streptomycetaceae</taxon>
        <taxon>Kitasatospora</taxon>
    </lineage>
</organism>
<accession>A0A7W7RAR5</accession>
<dbReference type="Proteomes" id="UP000540506">
    <property type="component" value="Unassembled WGS sequence"/>
</dbReference>
<comment type="caution">
    <text evidence="2">The sequence shown here is derived from an EMBL/GenBank/DDBJ whole genome shotgun (WGS) entry which is preliminary data.</text>
</comment>
<dbReference type="AlphaFoldDB" id="A0A7W7RAR5"/>
<reference evidence="2 3" key="1">
    <citation type="submission" date="2020-08" db="EMBL/GenBank/DDBJ databases">
        <title>Sequencing the genomes of 1000 actinobacteria strains.</title>
        <authorList>
            <person name="Klenk H.-P."/>
        </authorList>
    </citation>
    <scope>NUCLEOTIDE SEQUENCE [LARGE SCALE GENOMIC DNA]</scope>
    <source>
        <strain evidence="2 3">DSM 41654</strain>
    </source>
</reference>
<keyword evidence="3" id="KW-1185">Reference proteome</keyword>
<proteinExistence type="predicted"/>
<gene>
    <name evidence="2" type="ORF">FHR34_007634</name>
</gene>
<feature type="region of interest" description="Disordered" evidence="1">
    <location>
        <begin position="16"/>
        <end position="46"/>
    </location>
</feature>
<evidence type="ECO:0000256" key="1">
    <source>
        <dbReference type="SAM" id="MobiDB-lite"/>
    </source>
</evidence>
<name>A0A7W7RAR5_KITKI</name>
<sequence length="46" mass="4920">MIDLVAVQVNVECGDATGEAESPTTRLSVTDCPDRPEVSRRSLTCP</sequence>
<evidence type="ECO:0000313" key="3">
    <source>
        <dbReference type="Proteomes" id="UP000540506"/>
    </source>
</evidence>